<evidence type="ECO:0000256" key="1">
    <source>
        <dbReference type="ARBA" id="ARBA00022574"/>
    </source>
</evidence>
<dbReference type="GO" id="GO:0043161">
    <property type="term" value="P:proteasome-mediated ubiquitin-dependent protein catabolic process"/>
    <property type="evidence" value="ECO:0007669"/>
    <property type="project" value="TreeGrafter"/>
</dbReference>
<accession>A0AAD2Q586</accession>
<dbReference type="InterPro" id="IPR001680">
    <property type="entry name" value="WD40_rpt"/>
</dbReference>
<dbReference type="PROSITE" id="PS50896">
    <property type="entry name" value="LISH"/>
    <property type="match status" value="1"/>
</dbReference>
<comment type="caution">
    <text evidence="6">The sequence shown here is derived from an EMBL/GenBank/DDBJ whole genome shotgun (WGS) entry which is preliminary data.</text>
</comment>
<dbReference type="Pfam" id="PF23627">
    <property type="entry name" value="LisH_WDR26"/>
    <property type="match status" value="1"/>
</dbReference>
<feature type="region of interest" description="Disordered" evidence="4">
    <location>
        <begin position="140"/>
        <end position="267"/>
    </location>
</feature>
<evidence type="ECO:0000313" key="6">
    <source>
        <dbReference type="EMBL" id="CAK5277598.1"/>
    </source>
</evidence>
<gene>
    <name evidence="6" type="ORF">MYCIT1_LOCUS26606</name>
</gene>
<keyword evidence="1 3" id="KW-0853">WD repeat</keyword>
<evidence type="ECO:0000259" key="5">
    <source>
        <dbReference type="PROSITE" id="PS50897"/>
    </source>
</evidence>
<dbReference type="Proteomes" id="UP001295794">
    <property type="component" value="Unassembled WGS sequence"/>
</dbReference>
<keyword evidence="7" id="KW-1185">Reference proteome</keyword>
<dbReference type="InterPro" id="IPR006595">
    <property type="entry name" value="CTLH_C"/>
</dbReference>
<dbReference type="PROSITE" id="PS50294">
    <property type="entry name" value="WD_REPEATS_REGION"/>
    <property type="match status" value="2"/>
</dbReference>
<dbReference type="SUPFAM" id="SSF50978">
    <property type="entry name" value="WD40 repeat-like"/>
    <property type="match status" value="1"/>
</dbReference>
<dbReference type="InterPro" id="IPR019775">
    <property type="entry name" value="WD40_repeat_CS"/>
</dbReference>
<feature type="compositionally biased region" description="Basic and acidic residues" evidence="4">
    <location>
        <begin position="826"/>
        <end position="835"/>
    </location>
</feature>
<dbReference type="EMBL" id="CAVNYO010000419">
    <property type="protein sequence ID" value="CAK5277598.1"/>
    <property type="molecule type" value="Genomic_DNA"/>
</dbReference>
<dbReference type="PANTHER" id="PTHR22838:SF0">
    <property type="entry name" value="WD REPEAT-CONTAINING PROTEIN 26"/>
    <property type="match status" value="1"/>
</dbReference>
<dbReference type="InterPro" id="IPR036322">
    <property type="entry name" value="WD40_repeat_dom_sf"/>
</dbReference>
<organism evidence="6 7">
    <name type="scientific">Mycena citricolor</name>
    <dbReference type="NCBI Taxonomy" id="2018698"/>
    <lineage>
        <taxon>Eukaryota</taxon>
        <taxon>Fungi</taxon>
        <taxon>Dikarya</taxon>
        <taxon>Basidiomycota</taxon>
        <taxon>Agaricomycotina</taxon>
        <taxon>Agaricomycetes</taxon>
        <taxon>Agaricomycetidae</taxon>
        <taxon>Agaricales</taxon>
        <taxon>Marasmiineae</taxon>
        <taxon>Mycenaceae</taxon>
        <taxon>Mycena</taxon>
    </lineage>
</organism>
<name>A0AAD2Q586_9AGAR</name>
<dbReference type="InterPro" id="IPR051350">
    <property type="entry name" value="WD_repeat-ST_regulator"/>
</dbReference>
<dbReference type="SMART" id="SM00320">
    <property type="entry name" value="WD40"/>
    <property type="match status" value="6"/>
</dbReference>
<sequence>MFDSMAALQCRLCLLNNRLSAFPVRSTCCLDAACLHHRVSLMETVKKQASLPSDQPLHESCPTLFMTRGERRNMSVNVSVETVESANICDWNSGHDRKYPSLSVFYHQPLCAQLVTIANPSSQRRLRESADPAVASLLPSTRTHSELDSPSDNLASAAPTLSESETLRPHKRQRISTVPNAPIDYLPIRTYPNMRYPGAEEVDESNAEDLVAGPSSQGLDHSGSSNGHTSVNGFSPLANGGSGIMGNGIQKSNGHSKRTPQARPATVSRVTLPGTSLYEGSEVDREEFVRLVVQTLRDVGYVESAATLEAESGYAMESPEIADFRRSILEGHWAEAEAVLQTLTFKTTSAYWGARFMISEQKYLEFLETQNITDALRVLRDELAPLDDDSDHLHFLSSLMMCSEPDDLRRRAAWDGVSGNSRRLLLTELHKFIPASILIPPRRFTTLIDQAIAFQQQRCTYHNTPTIITRPSLFEDHQCDRDSFPGLTTTILHVHTSEVWILEWSRDGARLASSSNDTNVIIWELGADRNWLQRSILGHPYSVICMAWSSDDSILLTGTEHYIKMWNTKTGVCIRTMEKHTEPVTSLVWLPDDSGFLSAGMDFTIISWSKDGLRSEVWDVLPIRLTRMALTPDLTRLVAIGLREPPVVDSRGEGDTGTGGNPPPKEEHRMLVYDLATKRALSTTLFEGELTSLSISHNSVYALISRSPDDIQLWDIRSGKMVRKYAGHKQSRDIIHSCFGGSESNFVVSGSEDGNIYVWHRDSGALLEVLTGHSPQGSVNCVAWNPRNESMFASCSDDQTIRIWESSSLDLTPESPIPVNGKGKTRQYDDSIEHS</sequence>
<feature type="repeat" description="WD" evidence="3">
    <location>
        <begin position="492"/>
        <end position="525"/>
    </location>
</feature>
<feature type="repeat" description="WD" evidence="3">
    <location>
        <begin position="577"/>
        <end position="609"/>
    </location>
</feature>
<proteinExistence type="predicted"/>
<evidence type="ECO:0000256" key="4">
    <source>
        <dbReference type="SAM" id="MobiDB-lite"/>
    </source>
</evidence>
<feature type="domain" description="CTLH" evidence="5">
    <location>
        <begin position="317"/>
        <end position="374"/>
    </location>
</feature>
<evidence type="ECO:0000313" key="7">
    <source>
        <dbReference type="Proteomes" id="UP001295794"/>
    </source>
</evidence>
<protein>
    <recommendedName>
        <fullName evidence="5">CTLH domain-containing protein</fullName>
    </recommendedName>
</protein>
<feature type="compositionally biased region" description="Polar residues" evidence="4">
    <location>
        <begin position="214"/>
        <end position="233"/>
    </location>
</feature>
<feature type="repeat" description="WD" evidence="3">
    <location>
        <begin position="536"/>
        <end position="576"/>
    </location>
</feature>
<dbReference type="PROSITE" id="PS50897">
    <property type="entry name" value="CTLH"/>
    <property type="match status" value="1"/>
</dbReference>
<dbReference type="SMART" id="SM00668">
    <property type="entry name" value="CTLH"/>
    <property type="match status" value="1"/>
</dbReference>
<dbReference type="AlphaFoldDB" id="A0AAD2Q586"/>
<dbReference type="PROSITE" id="PS00678">
    <property type="entry name" value="WD_REPEATS_1"/>
    <property type="match status" value="1"/>
</dbReference>
<dbReference type="InterPro" id="IPR015943">
    <property type="entry name" value="WD40/YVTN_repeat-like_dom_sf"/>
</dbReference>
<dbReference type="GO" id="GO:0034657">
    <property type="term" value="C:GID complex"/>
    <property type="evidence" value="ECO:0007669"/>
    <property type="project" value="TreeGrafter"/>
</dbReference>
<feature type="region of interest" description="Disordered" evidence="4">
    <location>
        <begin position="812"/>
        <end position="835"/>
    </location>
</feature>
<feature type="region of interest" description="Disordered" evidence="4">
    <location>
        <begin position="648"/>
        <end position="667"/>
    </location>
</feature>
<dbReference type="PROSITE" id="PS50082">
    <property type="entry name" value="WD_REPEATS_2"/>
    <property type="match status" value="5"/>
</dbReference>
<dbReference type="InterPro" id="IPR006594">
    <property type="entry name" value="LisH"/>
</dbReference>
<dbReference type="Gene3D" id="2.130.10.10">
    <property type="entry name" value="YVTN repeat-like/Quinoprotein amine dehydrogenase"/>
    <property type="match status" value="1"/>
</dbReference>
<reference evidence="6" key="1">
    <citation type="submission" date="2023-11" db="EMBL/GenBank/DDBJ databases">
        <authorList>
            <person name="De Vega J J."/>
            <person name="De Vega J J."/>
        </authorList>
    </citation>
    <scope>NUCLEOTIDE SEQUENCE</scope>
</reference>
<feature type="compositionally biased region" description="Polar residues" evidence="4">
    <location>
        <begin position="140"/>
        <end position="164"/>
    </location>
</feature>
<feature type="repeat" description="WD" evidence="3">
    <location>
        <begin position="743"/>
        <end position="769"/>
    </location>
</feature>
<evidence type="ECO:0000256" key="3">
    <source>
        <dbReference type="PROSITE-ProRule" id="PRU00221"/>
    </source>
</evidence>
<feature type="repeat" description="WD" evidence="3">
    <location>
        <begin position="772"/>
        <end position="805"/>
    </location>
</feature>
<keyword evidence="2" id="KW-0677">Repeat</keyword>
<evidence type="ECO:0000256" key="2">
    <source>
        <dbReference type="ARBA" id="ARBA00022737"/>
    </source>
</evidence>
<dbReference type="Pfam" id="PF00400">
    <property type="entry name" value="WD40"/>
    <property type="match status" value="5"/>
</dbReference>
<dbReference type="CDD" id="cd00200">
    <property type="entry name" value="WD40"/>
    <property type="match status" value="1"/>
</dbReference>
<dbReference type="PANTHER" id="PTHR22838">
    <property type="entry name" value="WD REPEAT PROTEIN 26-RELATED"/>
    <property type="match status" value="1"/>
</dbReference>